<evidence type="ECO:0000256" key="2">
    <source>
        <dbReference type="ARBA" id="ARBA00022723"/>
    </source>
</evidence>
<dbReference type="InterPro" id="IPR020843">
    <property type="entry name" value="ER"/>
</dbReference>
<evidence type="ECO:0000313" key="8">
    <source>
        <dbReference type="Proteomes" id="UP000697127"/>
    </source>
</evidence>
<dbReference type="GO" id="GO:0016616">
    <property type="term" value="F:oxidoreductase activity, acting on the CH-OH group of donors, NAD or NADP as acceptor"/>
    <property type="evidence" value="ECO:0007669"/>
    <property type="project" value="InterPro"/>
</dbReference>
<organism evidence="7 8">
    <name type="scientific">Pichia californica</name>
    <dbReference type="NCBI Taxonomy" id="460514"/>
    <lineage>
        <taxon>Eukaryota</taxon>
        <taxon>Fungi</taxon>
        <taxon>Dikarya</taxon>
        <taxon>Ascomycota</taxon>
        <taxon>Saccharomycotina</taxon>
        <taxon>Pichiomycetes</taxon>
        <taxon>Pichiales</taxon>
        <taxon>Pichiaceae</taxon>
        <taxon>Pichia</taxon>
    </lineage>
</organism>
<dbReference type="PROSITE" id="PS00059">
    <property type="entry name" value="ADH_ZINC"/>
    <property type="match status" value="1"/>
</dbReference>
<dbReference type="Gene3D" id="3.40.50.720">
    <property type="entry name" value="NAD(P)-binding Rossmann-like Domain"/>
    <property type="match status" value="1"/>
</dbReference>
<dbReference type="CDD" id="cd05283">
    <property type="entry name" value="CAD1"/>
    <property type="match status" value="1"/>
</dbReference>
<comment type="caution">
    <text evidence="7">The sequence shown here is derived from an EMBL/GenBank/DDBJ whole genome shotgun (WGS) entry which is preliminary data.</text>
</comment>
<dbReference type="SMART" id="SM00829">
    <property type="entry name" value="PKS_ER"/>
    <property type="match status" value="1"/>
</dbReference>
<keyword evidence="3 5" id="KW-0862">Zinc</keyword>
<dbReference type="SUPFAM" id="SSF51735">
    <property type="entry name" value="NAD(P)-binding Rossmann-fold domains"/>
    <property type="match status" value="1"/>
</dbReference>
<keyword evidence="2 5" id="KW-0479">Metal-binding</keyword>
<name>A0A9P6WIC5_9ASCO</name>
<evidence type="ECO:0000256" key="1">
    <source>
        <dbReference type="ARBA" id="ARBA00001947"/>
    </source>
</evidence>
<dbReference type="InterPro" id="IPR013149">
    <property type="entry name" value="ADH-like_C"/>
</dbReference>
<dbReference type="FunFam" id="3.40.50.720:FF:000022">
    <property type="entry name" value="Cinnamyl alcohol dehydrogenase"/>
    <property type="match status" value="1"/>
</dbReference>
<evidence type="ECO:0000256" key="3">
    <source>
        <dbReference type="ARBA" id="ARBA00022833"/>
    </source>
</evidence>
<dbReference type="Gene3D" id="3.90.180.10">
    <property type="entry name" value="Medium-chain alcohol dehydrogenases, catalytic domain"/>
    <property type="match status" value="1"/>
</dbReference>
<evidence type="ECO:0000259" key="6">
    <source>
        <dbReference type="SMART" id="SM00829"/>
    </source>
</evidence>
<dbReference type="InterPro" id="IPR011032">
    <property type="entry name" value="GroES-like_sf"/>
</dbReference>
<dbReference type="PANTHER" id="PTHR42683">
    <property type="entry name" value="ALDEHYDE REDUCTASE"/>
    <property type="match status" value="1"/>
</dbReference>
<dbReference type="InterPro" id="IPR013154">
    <property type="entry name" value="ADH-like_N"/>
</dbReference>
<dbReference type="Proteomes" id="UP000697127">
    <property type="component" value="Unassembled WGS sequence"/>
</dbReference>
<keyword evidence="4" id="KW-0560">Oxidoreductase</keyword>
<dbReference type="Pfam" id="PF08240">
    <property type="entry name" value="ADH_N"/>
    <property type="match status" value="1"/>
</dbReference>
<dbReference type="InterPro" id="IPR002328">
    <property type="entry name" value="ADH_Zn_CS"/>
</dbReference>
<sequence>MTTTPNITPTVINSIEGLGLTESDTYPNVKKIIYEPEPLRPTDIDIKILTCGICGADPHFVRGDWGGPHFPIIPGHEIIGIVVNKGSEVNDEIFKIGERIGVGAQADSCGNCYRCNHNFENNCRSSSLTYGNFHSMPKRQGGYASHIRVNSKFAFKIPDNISNEHAAPLLCGGMTSLSPLLVSGVKKDTNVAIVGIGGIGHMSMMFAKALGANITAISSSIKKKDLSLNLGAQNFISLDDPNFEEKTEDAFDVIVHTGSFLSSELASKLLKMLRPNGKLQIITGPTAGSTDLNLNLFELIGNNANIGGIASGSPNEIKYMLELASKHNIVPLIETIDINEDNIKTAWNRLDNNDVKFRFVLTGYDKFFK</sequence>
<keyword evidence="8" id="KW-1185">Reference proteome</keyword>
<protein>
    <recommendedName>
        <fullName evidence="6">Enoyl reductase (ER) domain-containing protein</fullName>
    </recommendedName>
</protein>
<evidence type="ECO:0000256" key="4">
    <source>
        <dbReference type="ARBA" id="ARBA00023002"/>
    </source>
</evidence>
<evidence type="ECO:0000313" key="7">
    <source>
        <dbReference type="EMBL" id="KAG0687507.1"/>
    </source>
</evidence>
<dbReference type="AlphaFoldDB" id="A0A9P6WIC5"/>
<reference evidence="7" key="1">
    <citation type="submission" date="2020-11" db="EMBL/GenBank/DDBJ databases">
        <title>Kefir isolates.</title>
        <authorList>
            <person name="Marcisauskas S."/>
            <person name="Kim Y."/>
            <person name="Blasche S."/>
        </authorList>
    </citation>
    <scope>NUCLEOTIDE SEQUENCE</scope>
    <source>
        <strain evidence="7">Olga-1</strain>
    </source>
</reference>
<dbReference type="OrthoDB" id="1879366at2759"/>
<comment type="cofactor">
    <cofactor evidence="1 5">
        <name>Zn(2+)</name>
        <dbReference type="ChEBI" id="CHEBI:29105"/>
    </cofactor>
</comment>
<dbReference type="InterPro" id="IPR047109">
    <property type="entry name" value="CAD-like"/>
</dbReference>
<accession>A0A9P6WIC5</accession>
<proteinExistence type="inferred from homology"/>
<evidence type="ECO:0000256" key="5">
    <source>
        <dbReference type="RuleBase" id="RU361277"/>
    </source>
</evidence>
<dbReference type="GO" id="GO:0008270">
    <property type="term" value="F:zinc ion binding"/>
    <property type="evidence" value="ECO:0007669"/>
    <property type="project" value="InterPro"/>
</dbReference>
<comment type="similarity">
    <text evidence="5">Belongs to the zinc-containing alcohol dehydrogenase family.</text>
</comment>
<dbReference type="EMBL" id="PUHW01000251">
    <property type="protein sequence ID" value="KAG0687507.1"/>
    <property type="molecule type" value="Genomic_DNA"/>
</dbReference>
<dbReference type="InterPro" id="IPR036291">
    <property type="entry name" value="NAD(P)-bd_dom_sf"/>
</dbReference>
<dbReference type="Pfam" id="PF00107">
    <property type="entry name" value="ADH_zinc_N"/>
    <property type="match status" value="1"/>
</dbReference>
<feature type="domain" description="Enoyl reductase (ER)" evidence="6">
    <location>
        <begin position="19"/>
        <end position="361"/>
    </location>
</feature>
<gene>
    <name evidence="7" type="ORF">C6P40_002257</name>
</gene>
<dbReference type="SUPFAM" id="SSF50129">
    <property type="entry name" value="GroES-like"/>
    <property type="match status" value="1"/>
</dbReference>